<dbReference type="InterPro" id="IPR029486">
    <property type="entry name" value="GH97_N"/>
</dbReference>
<gene>
    <name evidence="6" type="ORF">ACFL6M_01415</name>
</gene>
<feature type="chain" id="PRO_5046870215" evidence="1">
    <location>
        <begin position="25"/>
        <end position="888"/>
    </location>
</feature>
<evidence type="ECO:0000259" key="5">
    <source>
        <dbReference type="Pfam" id="PF14509"/>
    </source>
</evidence>
<dbReference type="EC" id="3.2.1.-" evidence="6"/>
<feature type="domain" description="Glycosyl-hydrolase 97 N-terminal" evidence="4">
    <location>
        <begin position="39"/>
        <end position="299"/>
    </location>
</feature>
<evidence type="ECO:0000256" key="1">
    <source>
        <dbReference type="SAM" id="SignalP"/>
    </source>
</evidence>
<evidence type="ECO:0000259" key="3">
    <source>
        <dbReference type="Pfam" id="PF10566"/>
    </source>
</evidence>
<dbReference type="InterPro" id="IPR029483">
    <property type="entry name" value="GH97_C"/>
</dbReference>
<reference evidence="6 7" key="1">
    <citation type="submission" date="2024-09" db="EMBL/GenBank/DDBJ databases">
        <authorList>
            <person name="D'Angelo T."/>
        </authorList>
    </citation>
    <scope>NUCLEOTIDE SEQUENCE [LARGE SCALE GENOMIC DNA]</scope>
    <source>
        <strain evidence="6">SAG AM-320-E07</strain>
    </source>
</reference>
<dbReference type="InterPro" id="IPR052720">
    <property type="entry name" value="Glycosyl_hydrolase_97"/>
</dbReference>
<dbReference type="Pfam" id="PF14509">
    <property type="entry name" value="GH97_C"/>
    <property type="match status" value="1"/>
</dbReference>
<evidence type="ECO:0000313" key="7">
    <source>
        <dbReference type="Proteomes" id="UP001593833"/>
    </source>
</evidence>
<dbReference type="SUPFAM" id="SSF49785">
    <property type="entry name" value="Galactose-binding domain-like"/>
    <property type="match status" value="1"/>
</dbReference>
<feature type="signal peptide" evidence="1">
    <location>
        <begin position="1"/>
        <end position="24"/>
    </location>
</feature>
<dbReference type="Gene3D" id="2.70.98.10">
    <property type="match status" value="1"/>
</dbReference>
<keyword evidence="1" id="KW-0732">Signal</keyword>
<name>A0ABV6YIT1_UNCEI</name>
<dbReference type="InterPro" id="IPR000421">
    <property type="entry name" value="FA58C"/>
</dbReference>
<dbReference type="PANTHER" id="PTHR35803">
    <property type="entry name" value="GLUCAN 1,4-ALPHA-GLUCOSIDASE SUSB-RELATED"/>
    <property type="match status" value="1"/>
</dbReference>
<dbReference type="InterPro" id="IPR017853">
    <property type="entry name" value="GH"/>
</dbReference>
<keyword evidence="7" id="KW-1185">Reference proteome</keyword>
<protein>
    <submittedName>
        <fullName evidence="6">Glycoside hydrolase family 97 protein</fullName>
        <ecNumber evidence="6">3.2.1.-</ecNumber>
    </submittedName>
</protein>
<evidence type="ECO:0000259" key="2">
    <source>
        <dbReference type="Pfam" id="PF00754"/>
    </source>
</evidence>
<feature type="domain" description="Glycosyl-hydrolase 97 catalytic" evidence="3">
    <location>
        <begin position="317"/>
        <end position="492"/>
    </location>
</feature>
<accession>A0ABV6YIT1</accession>
<dbReference type="Pfam" id="PF10566">
    <property type="entry name" value="Glyco_hydro_97"/>
    <property type="match status" value="1"/>
</dbReference>
<feature type="domain" description="F5/8 type C" evidence="2">
    <location>
        <begin position="751"/>
        <end position="863"/>
    </location>
</feature>
<dbReference type="Gene3D" id="2.60.120.260">
    <property type="entry name" value="Galactose-binding domain-like"/>
    <property type="match status" value="1"/>
</dbReference>
<evidence type="ECO:0000259" key="4">
    <source>
        <dbReference type="Pfam" id="PF14508"/>
    </source>
</evidence>
<keyword evidence="6" id="KW-0326">Glycosidase</keyword>
<dbReference type="Pfam" id="PF14508">
    <property type="entry name" value="GH97_N"/>
    <property type="match status" value="1"/>
</dbReference>
<dbReference type="InterPro" id="IPR019563">
    <property type="entry name" value="GH97_catalytic"/>
</dbReference>
<sequence>MSHWMMPCLLLFTALVMCFGSGRAAETGPATDDRESQSLSSPDGSIEVRFTLEQGTPQFAVWFEEGPLLTPSPLGFHFKNASPLIGGFNIRSVERGTFEEVWKPVWGTVESIHNHYHEMAITLVEEASLNREMKLVFRAFDDGLAFRYVLPEQDGLHEIQILSEETGFSFAGDYSVWWSPADFNSYEHLFKNTPLSFVEAANTPVTLETPRGVTICIHEADLTDYAGMTLRNAAISRKGAVHPSDSIANQTLLCELVPWPDGIKVKGTARLQTPWRTIQVARNPARLGESHLLLNLNEPNRIEDTSWIKPKKYVGIWWGMHIGKWTWHAGPKHGATTDQAKQYIDFAAAHGFPAVLIEGWNRGWESWLSGKNEQDYTRPYPDFGIEGLVVYARERGVEIIGHHETGGNVPHYEEQIDAAFAYYKRLGIRAIKTGYAGRMHPPGQHHHGQWMVRHYRMVVEKAAKYGMMIDAHEPIKDTGISRTWPNMMTREGSRGMEYNAWSEGNPPEHTTVLPFTRLLTGPLDYTPGIFDLTFNEYKPGNRVHTTLARQLAYYVVLYSPLQMAADLVENYENQPAFRFIEDVPADWDDTRFLAAQIGNFVAIARRSGNEWFLGAITDEISRRLELSFDFLDPAGDYVVQIYTDALDTDWEHNPAAMEIGTYRMKGSDKLQAVLPSGGGLAMRIVSAEQSAVALAGTTGELPDLSSFNNTADDRVTAYAMIRPFGAPNRVRHAAIGRPIQITQPWSPKYTAGGLGALVDGLRGGANHDVSWQGYEAVDLEAVIDLGQEQPINTIGAGFLQKAAYWVFFPTEITFAVSSDGSDFETVAWFRPPVATSEDDFAIETVTRDLAGTRARYVRVRARNIGQCPSWHRGAGRKAWLFVDEIIIQ</sequence>
<keyword evidence="6" id="KW-0378">Hydrolase</keyword>
<dbReference type="InterPro" id="IPR014718">
    <property type="entry name" value="GH-type_carb-bd"/>
</dbReference>
<dbReference type="Proteomes" id="UP001593833">
    <property type="component" value="Unassembled WGS sequence"/>
</dbReference>
<feature type="domain" description="Glycosyl-hydrolase 97 C-terminal oligomerisation" evidence="5">
    <location>
        <begin position="586"/>
        <end position="684"/>
    </location>
</feature>
<dbReference type="InterPro" id="IPR013785">
    <property type="entry name" value="Aldolase_TIM"/>
</dbReference>
<dbReference type="PANTHER" id="PTHR35803:SF1">
    <property type="entry name" value="GLUCAN 1,4-ALPHA-GLUCOSIDASE SUSB"/>
    <property type="match status" value="1"/>
</dbReference>
<dbReference type="Pfam" id="PF00754">
    <property type="entry name" value="F5_F8_type_C"/>
    <property type="match status" value="1"/>
</dbReference>
<proteinExistence type="predicted"/>
<evidence type="ECO:0000313" key="6">
    <source>
        <dbReference type="EMBL" id="MFC1572233.1"/>
    </source>
</evidence>
<dbReference type="Gene3D" id="3.20.20.70">
    <property type="entry name" value="Aldolase class I"/>
    <property type="match status" value="1"/>
</dbReference>
<dbReference type="SUPFAM" id="SSF51445">
    <property type="entry name" value="(Trans)glycosidases"/>
    <property type="match status" value="1"/>
</dbReference>
<comment type="caution">
    <text evidence="6">The sequence shown here is derived from an EMBL/GenBank/DDBJ whole genome shotgun (WGS) entry which is preliminary data.</text>
</comment>
<dbReference type="GO" id="GO:0016798">
    <property type="term" value="F:hydrolase activity, acting on glycosyl bonds"/>
    <property type="evidence" value="ECO:0007669"/>
    <property type="project" value="UniProtKB-KW"/>
</dbReference>
<dbReference type="InterPro" id="IPR008979">
    <property type="entry name" value="Galactose-bd-like_sf"/>
</dbReference>
<dbReference type="EMBL" id="JBHPKH010000008">
    <property type="protein sequence ID" value="MFC1572233.1"/>
    <property type="molecule type" value="Genomic_DNA"/>
</dbReference>
<organism evidence="6 7">
    <name type="scientific">Eiseniibacteriota bacterium</name>
    <dbReference type="NCBI Taxonomy" id="2212470"/>
    <lineage>
        <taxon>Bacteria</taxon>
        <taxon>Candidatus Eiseniibacteriota</taxon>
    </lineage>
</organism>